<proteinExistence type="predicted"/>
<evidence type="ECO:0000313" key="1">
    <source>
        <dbReference type="EMBL" id="SKB84918.1"/>
    </source>
</evidence>
<dbReference type="RefSeq" id="WP_123921043.1">
    <property type="nucleotide sequence ID" value="NZ_CP033934.1"/>
</dbReference>
<dbReference type="EMBL" id="FUZE01000010">
    <property type="protein sequence ID" value="SKB84918.1"/>
    <property type="molecule type" value="Genomic_DNA"/>
</dbReference>
<evidence type="ECO:0000313" key="3">
    <source>
        <dbReference type="Proteomes" id="UP000190669"/>
    </source>
</evidence>
<reference evidence="1 3" key="1">
    <citation type="submission" date="2017-02" db="EMBL/GenBank/DDBJ databases">
        <authorList>
            <person name="Varghese N."/>
            <person name="Submissions S."/>
        </authorList>
    </citation>
    <scope>NUCLEOTIDE SEQUENCE [LARGE SCALE GENOMIC DNA]</scope>
    <source>
        <strain evidence="1 3">DSM 16775</strain>
    </source>
</reference>
<dbReference type="Proteomes" id="UP000190669">
    <property type="component" value="Unassembled WGS sequence"/>
</dbReference>
<protein>
    <submittedName>
        <fullName evidence="2">Uncharacterized protein</fullName>
    </submittedName>
</protein>
<keyword evidence="3" id="KW-1185">Reference proteome</keyword>
<dbReference type="Proteomes" id="UP000251937">
    <property type="component" value="Unassembled WGS sequence"/>
</dbReference>
<evidence type="ECO:0000313" key="4">
    <source>
        <dbReference type="Proteomes" id="UP000251937"/>
    </source>
</evidence>
<dbReference type="EMBL" id="UAVR01000002">
    <property type="protein sequence ID" value="SQA86975.1"/>
    <property type="molecule type" value="Genomic_DNA"/>
</dbReference>
<evidence type="ECO:0000313" key="2">
    <source>
        <dbReference type="EMBL" id="SQA86975.1"/>
    </source>
</evidence>
<organism evidence="2 4">
    <name type="scientific">Chryseobacterium balustinum</name>
    <dbReference type="NCBI Taxonomy" id="246"/>
    <lineage>
        <taxon>Bacteria</taxon>
        <taxon>Pseudomonadati</taxon>
        <taxon>Bacteroidota</taxon>
        <taxon>Flavobacteriia</taxon>
        <taxon>Flavobacteriales</taxon>
        <taxon>Weeksellaceae</taxon>
        <taxon>Chryseobacterium group</taxon>
        <taxon>Chryseobacterium</taxon>
    </lineage>
</organism>
<name>A0AAX2IG01_9FLAO</name>
<reference evidence="2 4" key="2">
    <citation type="submission" date="2018-06" db="EMBL/GenBank/DDBJ databases">
        <authorList>
            <consortium name="Pathogen Informatics"/>
            <person name="Doyle S."/>
        </authorList>
    </citation>
    <scope>NUCLEOTIDE SEQUENCE [LARGE SCALE GENOMIC DNA]</scope>
    <source>
        <strain evidence="2 4">NCTC11212</strain>
    </source>
</reference>
<sequence length="115" mass="13641">MTLYFLQHRIVNFCSTGFQYKYASKGNIYVYNGSQRYEDRLMPKEFDYKERFFKLSVNQQIGIFQLNIDGQFGKTDNFMTGFSGNSSFYTSILVLKNLKLHLMYMEVMHSHLVIN</sequence>
<accession>A0AAX2IG01</accession>
<dbReference type="AlphaFoldDB" id="A0AAX2IG01"/>
<comment type="caution">
    <text evidence="2">The sequence shown here is derived from an EMBL/GenBank/DDBJ whole genome shotgun (WGS) entry which is preliminary data.</text>
</comment>
<gene>
    <name evidence="2" type="ORF">NCTC11212_00375</name>
    <name evidence="1" type="ORF">SAMN05421800_110132</name>
</gene>